<organism evidence="1 2">
    <name type="scientific">Panicum virgatum</name>
    <name type="common">Blackwell switchgrass</name>
    <dbReference type="NCBI Taxonomy" id="38727"/>
    <lineage>
        <taxon>Eukaryota</taxon>
        <taxon>Viridiplantae</taxon>
        <taxon>Streptophyta</taxon>
        <taxon>Embryophyta</taxon>
        <taxon>Tracheophyta</taxon>
        <taxon>Spermatophyta</taxon>
        <taxon>Magnoliopsida</taxon>
        <taxon>Liliopsida</taxon>
        <taxon>Poales</taxon>
        <taxon>Poaceae</taxon>
        <taxon>PACMAD clade</taxon>
        <taxon>Panicoideae</taxon>
        <taxon>Panicodae</taxon>
        <taxon>Paniceae</taxon>
        <taxon>Panicinae</taxon>
        <taxon>Panicum</taxon>
        <taxon>Panicum sect. Hiantes</taxon>
    </lineage>
</organism>
<sequence>MCNRAERPVQPCFVCSRKVKGRRPSVARLVRSPGGERTRPGSNPWRCTCLVFSGFLRVKEPRGPTDHNGMTCSSLVFSVRVRDGQGRTRTGKSCVTCILSTRQGWPRVRDGQGRTRTGKSCG</sequence>
<dbReference type="Proteomes" id="UP000823388">
    <property type="component" value="Chromosome 7N"/>
</dbReference>
<evidence type="ECO:0000313" key="2">
    <source>
        <dbReference type="Proteomes" id="UP000823388"/>
    </source>
</evidence>
<dbReference type="AlphaFoldDB" id="A0A8T0Q354"/>
<gene>
    <name evidence="1" type="ORF">PVAP13_7NG224517</name>
</gene>
<keyword evidence="2" id="KW-1185">Reference proteome</keyword>
<reference evidence="1" key="1">
    <citation type="submission" date="2020-05" db="EMBL/GenBank/DDBJ databases">
        <title>WGS assembly of Panicum virgatum.</title>
        <authorList>
            <person name="Lovell J.T."/>
            <person name="Jenkins J."/>
            <person name="Shu S."/>
            <person name="Juenger T.E."/>
            <person name="Schmutz J."/>
        </authorList>
    </citation>
    <scope>NUCLEOTIDE SEQUENCE</scope>
    <source>
        <strain evidence="1">AP13</strain>
    </source>
</reference>
<name>A0A8T0Q354_PANVG</name>
<proteinExistence type="predicted"/>
<comment type="caution">
    <text evidence="1">The sequence shown here is derived from an EMBL/GenBank/DDBJ whole genome shotgun (WGS) entry which is preliminary data.</text>
</comment>
<dbReference type="EMBL" id="CM029050">
    <property type="protein sequence ID" value="KAG2567042.1"/>
    <property type="molecule type" value="Genomic_DNA"/>
</dbReference>
<accession>A0A8T0Q354</accession>
<evidence type="ECO:0000313" key="1">
    <source>
        <dbReference type="EMBL" id="KAG2567042.1"/>
    </source>
</evidence>
<protein>
    <submittedName>
        <fullName evidence="1">Uncharacterized protein</fullName>
    </submittedName>
</protein>